<keyword evidence="2" id="KW-0548">Nucleotidyltransferase</keyword>
<dbReference type="AlphaFoldDB" id="V5IAY2"/>
<dbReference type="PANTHER" id="PTHR33332">
    <property type="entry name" value="REVERSE TRANSCRIPTASE DOMAIN-CONTAINING PROTEIN"/>
    <property type="match status" value="1"/>
</dbReference>
<dbReference type="EMBL" id="GALX01000390">
    <property type="protein sequence ID" value="JAB68076.1"/>
    <property type="molecule type" value="Transcribed_RNA"/>
</dbReference>
<dbReference type="PROSITE" id="PS50878">
    <property type="entry name" value="RT_POL"/>
    <property type="match status" value="1"/>
</dbReference>
<feature type="domain" description="Reverse transcriptase" evidence="1">
    <location>
        <begin position="1"/>
        <end position="198"/>
    </location>
</feature>
<sequence length="208" mass="24145">MKNRSTVTNLVTKCQYIAEKLDRQSQVDVVYTDFSKAFDRLDYGILLDKLTAFDLSIPMINLLKSYLQNRYQFVQFRRYESEKFQQRSGVPQGSILGPLLFVMFINDIIANVNWVNCLLCADDLKLFTEITSESDCALLQKAINMIAVWCNQNKLPLNAEKCNVLSFTRKINPIKYNYNIDSSMLQRPQYIKDLGVVFDAKLNFIKHI</sequence>
<organism evidence="2">
    <name type="scientific">Anoplophora glabripennis</name>
    <name type="common">Asian longhorn beetle</name>
    <name type="synonym">Anoplophora nobilis</name>
    <dbReference type="NCBI Taxonomy" id="217634"/>
    <lineage>
        <taxon>Eukaryota</taxon>
        <taxon>Metazoa</taxon>
        <taxon>Ecdysozoa</taxon>
        <taxon>Arthropoda</taxon>
        <taxon>Hexapoda</taxon>
        <taxon>Insecta</taxon>
        <taxon>Pterygota</taxon>
        <taxon>Neoptera</taxon>
        <taxon>Endopterygota</taxon>
        <taxon>Coleoptera</taxon>
        <taxon>Polyphaga</taxon>
        <taxon>Cucujiformia</taxon>
        <taxon>Chrysomeloidea</taxon>
        <taxon>Cerambycidae</taxon>
        <taxon>Lamiinae</taxon>
        <taxon>Lamiini</taxon>
        <taxon>Anoplophora</taxon>
    </lineage>
</organism>
<proteinExistence type="predicted"/>
<keyword evidence="2" id="KW-0695">RNA-directed DNA polymerase</keyword>
<protein>
    <submittedName>
        <fullName evidence="2">RNA-directed DNA polymerase</fullName>
    </submittedName>
</protein>
<dbReference type="InterPro" id="IPR000477">
    <property type="entry name" value="RT_dom"/>
</dbReference>
<evidence type="ECO:0000259" key="1">
    <source>
        <dbReference type="PROSITE" id="PS50878"/>
    </source>
</evidence>
<reference evidence="2" key="1">
    <citation type="submission" date="2013-07" db="EMBL/GenBank/DDBJ databases">
        <title>Midgut Transcriptome Profiling of Anoplphora glabripennis, a Lignocellulose Degrading, Wood-Boring Cerambycid.</title>
        <authorList>
            <person name="Scully E.D."/>
            <person name="Hoover K."/>
            <person name="Carlson J.E."/>
            <person name="Tien M."/>
            <person name="Geib S.M."/>
        </authorList>
    </citation>
    <scope>NUCLEOTIDE SEQUENCE</scope>
</reference>
<feature type="non-terminal residue" evidence="2">
    <location>
        <position position="208"/>
    </location>
</feature>
<dbReference type="Pfam" id="PF00078">
    <property type="entry name" value="RVT_1"/>
    <property type="match status" value="1"/>
</dbReference>
<evidence type="ECO:0000313" key="2">
    <source>
        <dbReference type="EMBL" id="JAB68076.1"/>
    </source>
</evidence>
<accession>V5IAY2</accession>
<name>V5IAY2_ANOGL</name>
<keyword evidence="2" id="KW-0808">Transferase</keyword>
<dbReference type="InterPro" id="IPR043502">
    <property type="entry name" value="DNA/RNA_pol_sf"/>
</dbReference>
<gene>
    <name evidence="2" type="primary">RTBS</name>
</gene>
<dbReference type="GO" id="GO:0003964">
    <property type="term" value="F:RNA-directed DNA polymerase activity"/>
    <property type="evidence" value="ECO:0007669"/>
    <property type="project" value="UniProtKB-KW"/>
</dbReference>
<dbReference type="SUPFAM" id="SSF56672">
    <property type="entry name" value="DNA/RNA polymerases"/>
    <property type="match status" value="1"/>
</dbReference>